<proteinExistence type="inferred from homology"/>
<dbReference type="PRINTS" id="PR01607">
    <property type="entry name" value="APYRASEFAMLY"/>
</dbReference>
<dbReference type="GO" id="GO:0016788">
    <property type="term" value="F:hydrolase activity, acting on ester bonds"/>
    <property type="evidence" value="ECO:0007669"/>
    <property type="project" value="InterPro"/>
</dbReference>
<feature type="domain" description="Calcineurin-like phosphoesterase" evidence="3">
    <location>
        <begin position="43"/>
        <end position="259"/>
    </location>
</feature>
<keyword evidence="2" id="KW-0547">Nucleotide-binding</keyword>
<keyword evidence="2" id="KW-0378">Hydrolase</keyword>
<dbReference type="NCBIfam" id="TIGR01409">
    <property type="entry name" value="TAT_signal_seq"/>
    <property type="match status" value="1"/>
</dbReference>
<dbReference type="PROSITE" id="PS00785">
    <property type="entry name" value="5_NUCLEOTIDASE_1"/>
    <property type="match status" value="1"/>
</dbReference>
<comment type="caution">
    <text evidence="4">The sequence shown here is derived from an EMBL/GenBank/DDBJ whole genome shotgun (WGS) entry which is preliminary data.</text>
</comment>
<gene>
    <name evidence="4" type="ORF">BZG02_04395</name>
</gene>
<dbReference type="Gene3D" id="3.60.21.10">
    <property type="match status" value="1"/>
</dbReference>
<comment type="similarity">
    <text evidence="1 2">Belongs to the 5'-nucleotidase family.</text>
</comment>
<dbReference type="PROSITE" id="PS00786">
    <property type="entry name" value="5_NUCLEOTIDASE_2"/>
    <property type="match status" value="1"/>
</dbReference>
<reference evidence="4 5" key="1">
    <citation type="journal article" date="2017" name="Front. Microbiol.">
        <title>Labilibaculum manganireducens gen. nov., sp. nov. and Labilibaculum filiforme sp. nov., Novel Bacteroidetes Isolated from Subsurface Sediments of the Baltic Sea.</title>
        <authorList>
            <person name="Vandieken V."/>
            <person name="Marshall I.P."/>
            <person name="Niemann H."/>
            <person name="Engelen B."/>
            <person name="Cypionka H."/>
        </authorList>
    </citation>
    <scope>NUCLEOTIDE SEQUENCE [LARGE SCALE GENOMIC DNA]</scope>
    <source>
        <strain evidence="4 5">59.16B</strain>
    </source>
</reference>
<dbReference type="InterPro" id="IPR006179">
    <property type="entry name" value="5_nucleotidase/apyrase"/>
</dbReference>
<dbReference type="Proteomes" id="UP000233535">
    <property type="component" value="Unassembled WGS sequence"/>
</dbReference>
<dbReference type="InterPro" id="IPR004843">
    <property type="entry name" value="Calcineurin-like_PHP"/>
</dbReference>
<dbReference type="PANTHER" id="PTHR11575:SF24">
    <property type="entry name" value="5'-NUCLEOTIDASE"/>
    <property type="match status" value="1"/>
</dbReference>
<dbReference type="EMBL" id="MVDD01000002">
    <property type="protein sequence ID" value="PKQ65074.1"/>
    <property type="molecule type" value="Genomic_DNA"/>
</dbReference>
<accession>A0A2N3I439</accession>
<keyword evidence="5" id="KW-1185">Reference proteome</keyword>
<dbReference type="InterPro" id="IPR006311">
    <property type="entry name" value="TAT_signal"/>
</dbReference>
<dbReference type="CDD" id="cd00845">
    <property type="entry name" value="MPP_UshA_N_like"/>
    <property type="match status" value="1"/>
</dbReference>
<sequence length="315" mass="34717">MGGFIMWNRRDFLKNIGLAGLFLGTGVLPKSATAAKKELQKITILHTNDLHSRIEPFPKEDPNYSGLGGFARIHALVQKIRKEEELVLLFDAGDVFQGTPYFNFFKGEAEFKLMSKIGYDAGTLGNHEFDNGVEGIASQMKHLNFPLLNANYNFTGTELEGQIPAYKIFDKGDLKIGIFGLGVNLDGYVEPKNRGAISYIDPVIVTEKMVNILKNENACDLVICLSHMGLKSFTDGDGDLDLAKQTRGIDLIIGGHTHTLMETPERVLNLDGDEVLINQVGWAGIALGRIDFYIDKKNNTKLAASKLIQVAENLA</sequence>
<dbReference type="InterPro" id="IPR019546">
    <property type="entry name" value="TAT_signal_bac_arc"/>
</dbReference>
<dbReference type="InterPro" id="IPR029052">
    <property type="entry name" value="Metallo-depent_PP-like"/>
</dbReference>
<dbReference type="GO" id="GO:0046872">
    <property type="term" value="F:metal ion binding"/>
    <property type="evidence" value="ECO:0007669"/>
    <property type="project" value="InterPro"/>
</dbReference>
<dbReference type="PANTHER" id="PTHR11575">
    <property type="entry name" value="5'-NUCLEOTIDASE-RELATED"/>
    <property type="match status" value="1"/>
</dbReference>
<dbReference type="Pfam" id="PF00149">
    <property type="entry name" value="Metallophos"/>
    <property type="match status" value="1"/>
</dbReference>
<evidence type="ECO:0000313" key="4">
    <source>
        <dbReference type="EMBL" id="PKQ65074.1"/>
    </source>
</evidence>
<dbReference type="PROSITE" id="PS51318">
    <property type="entry name" value="TAT"/>
    <property type="match status" value="1"/>
</dbReference>
<organism evidence="4 5">
    <name type="scientific">Labilibaculum filiforme</name>
    <dbReference type="NCBI Taxonomy" id="1940526"/>
    <lineage>
        <taxon>Bacteria</taxon>
        <taxon>Pseudomonadati</taxon>
        <taxon>Bacteroidota</taxon>
        <taxon>Bacteroidia</taxon>
        <taxon>Marinilabiliales</taxon>
        <taxon>Marinifilaceae</taxon>
        <taxon>Labilibaculum</taxon>
    </lineage>
</organism>
<evidence type="ECO:0000313" key="5">
    <source>
        <dbReference type="Proteomes" id="UP000233535"/>
    </source>
</evidence>
<name>A0A2N3I439_9BACT</name>
<evidence type="ECO:0000256" key="1">
    <source>
        <dbReference type="ARBA" id="ARBA00006654"/>
    </source>
</evidence>
<dbReference type="AlphaFoldDB" id="A0A2N3I439"/>
<dbReference type="GO" id="GO:0009166">
    <property type="term" value="P:nucleotide catabolic process"/>
    <property type="evidence" value="ECO:0007669"/>
    <property type="project" value="InterPro"/>
</dbReference>
<dbReference type="SUPFAM" id="SSF56300">
    <property type="entry name" value="Metallo-dependent phosphatases"/>
    <property type="match status" value="1"/>
</dbReference>
<evidence type="ECO:0000259" key="3">
    <source>
        <dbReference type="Pfam" id="PF00149"/>
    </source>
</evidence>
<protein>
    <submittedName>
        <fullName evidence="4">Metallophosphatase</fullName>
    </submittedName>
</protein>
<dbReference type="GO" id="GO:0000166">
    <property type="term" value="F:nucleotide binding"/>
    <property type="evidence" value="ECO:0007669"/>
    <property type="project" value="UniProtKB-KW"/>
</dbReference>
<dbReference type="InterPro" id="IPR006146">
    <property type="entry name" value="5'-Nucleotdase_CS"/>
</dbReference>
<evidence type="ECO:0000256" key="2">
    <source>
        <dbReference type="RuleBase" id="RU362119"/>
    </source>
</evidence>